<evidence type="ECO:0000313" key="3">
    <source>
        <dbReference type="Proteomes" id="UP000002216"/>
    </source>
</evidence>
<keyword evidence="1" id="KW-0732">Signal</keyword>
<gene>
    <name evidence="2" type="ordered locus">Dbac_1081</name>
</gene>
<dbReference type="STRING" id="525897.Dbac_1081"/>
<feature type="chain" id="PRO_5002979377" evidence="1">
    <location>
        <begin position="22"/>
        <end position="63"/>
    </location>
</feature>
<accession>C7LQW0</accession>
<reference evidence="2 3" key="1">
    <citation type="journal article" date="2009" name="Stand. Genomic Sci.">
        <title>Complete genome sequence of Desulfomicrobium baculatum type strain (X).</title>
        <authorList>
            <person name="Copeland A."/>
            <person name="Spring S."/>
            <person name="Goker M."/>
            <person name="Schneider S."/>
            <person name="Lapidus A."/>
            <person name="Del Rio T.G."/>
            <person name="Tice H."/>
            <person name="Cheng J.F."/>
            <person name="Chen F."/>
            <person name="Nolan M."/>
            <person name="Bruce D."/>
            <person name="Goodwin L."/>
            <person name="Pitluck S."/>
            <person name="Ivanova N."/>
            <person name="Mavrommatis K."/>
            <person name="Ovchinnikova G."/>
            <person name="Pati A."/>
            <person name="Chen A."/>
            <person name="Palaniappan K."/>
            <person name="Land M."/>
            <person name="Hauser L."/>
            <person name="Chang Y.J."/>
            <person name="Jeffries C.C."/>
            <person name="Meincke L."/>
            <person name="Sims D."/>
            <person name="Brettin T."/>
            <person name="Detter J.C."/>
            <person name="Han C."/>
            <person name="Chain P."/>
            <person name="Bristow J."/>
            <person name="Eisen J.A."/>
            <person name="Markowitz V."/>
            <person name="Hugenholtz P."/>
            <person name="Kyrpides N.C."/>
            <person name="Klenk H.P."/>
            <person name="Lucas S."/>
        </authorList>
    </citation>
    <scope>NUCLEOTIDE SEQUENCE [LARGE SCALE GENOMIC DNA]</scope>
    <source>
        <strain evidence="3">DSM 4028 / VKM B-1378 / X</strain>
    </source>
</reference>
<dbReference type="KEGG" id="dba:Dbac_1081"/>
<evidence type="ECO:0000313" key="2">
    <source>
        <dbReference type="EMBL" id="ACU89189.1"/>
    </source>
</evidence>
<feature type="signal peptide" evidence="1">
    <location>
        <begin position="1"/>
        <end position="21"/>
    </location>
</feature>
<dbReference type="RefSeq" id="WP_015773287.1">
    <property type="nucleotide sequence ID" value="NC_013173.1"/>
</dbReference>
<organism evidence="2 3">
    <name type="scientific">Desulfomicrobium baculatum (strain DSM 4028 / VKM B-1378 / X)</name>
    <name type="common">Desulfovibrio baculatus</name>
    <dbReference type="NCBI Taxonomy" id="525897"/>
    <lineage>
        <taxon>Bacteria</taxon>
        <taxon>Pseudomonadati</taxon>
        <taxon>Thermodesulfobacteriota</taxon>
        <taxon>Desulfovibrionia</taxon>
        <taxon>Desulfovibrionales</taxon>
        <taxon>Desulfomicrobiaceae</taxon>
        <taxon>Desulfomicrobium</taxon>
    </lineage>
</organism>
<dbReference type="AlphaFoldDB" id="C7LQW0"/>
<dbReference type="OrthoDB" id="9922at2"/>
<evidence type="ECO:0000256" key="1">
    <source>
        <dbReference type="SAM" id="SignalP"/>
    </source>
</evidence>
<sequence>MKKVTAILAATMACLAQTAFAGRIYLYETGLLDVERGSLAGRLQGNYGPSAIHLINLAIAYRL</sequence>
<dbReference type="Proteomes" id="UP000002216">
    <property type="component" value="Chromosome"/>
</dbReference>
<name>C7LQW0_DESBD</name>
<dbReference type="HOGENOM" id="CLU_2878480_0_0_7"/>
<dbReference type="EMBL" id="CP001629">
    <property type="protein sequence ID" value="ACU89189.1"/>
    <property type="molecule type" value="Genomic_DNA"/>
</dbReference>
<protein>
    <submittedName>
        <fullName evidence="2">Uncharacterized protein</fullName>
    </submittedName>
</protein>
<proteinExistence type="predicted"/>
<keyword evidence="3" id="KW-1185">Reference proteome</keyword>